<dbReference type="AlphaFoldDB" id="A0A2I0UI51"/>
<dbReference type="Proteomes" id="UP000233556">
    <property type="component" value="Unassembled WGS sequence"/>
</dbReference>
<organism evidence="2 3">
    <name type="scientific">Limosa lapponica baueri</name>
    <dbReference type="NCBI Taxonomy" id="1758121"/>
    <lineage>
        <taxon>Eukaryota</taxon>
        <taxon>Metazoa</taxon>
        <taxon>Chordata</taxon>
        <taxon>Craniata</taxon>
        <taxon>Vertebrata</taxon>
        <taxon>Euteleostomi</taxon>
        <taxon>Archelosauria</taxon>
        <taxon>Archosauria</taxon>
        <taxon>Dinosauria</taxon>
        <taxon>Saurischia</taxon>
        <taxon>Theropoda</taxon>
        <taxon>Coelurosauria</taxon>
        <taxon>Aves</taxon>
        <taxon>Neognathae</taxon>
        <taxon>Neoaves</taxon>
        <taxon>Charadriiformes</taxon>
        <taxon>Scolopacidae</taxon>
        <taxon>Limosa</taxon>
    </lineage>
</organism>
<feature type="compositionally biased region" description="Polar residues" evidence="1">
    <location>
        <begin position="7"/>
        <end position="18"/>
    </location>
</feature>
<proteinExistence type="predicted"/>
<dbReference type="EMBL" id="KZ505745">
    <property type="protein sequence ID" value="PKU45727.1"/>
    <property type="molecule type" value="Genomic_DNA"/>
</dbReference>
<reference evidence="3" key="1">
    <citation type="submission" date="2017-11" db="EMBL/GenBank/DDBJ databases">
        <authorList>
            <person name="Lima N.C."/>
            <person name="Parody-Merino A.M."/>
            <person name="Battley P.F."/>
            <person name="Fidler A.E."/>
            <person name="Prosdocimi F."/>
        </authorList>
    </citation>
    <scope>NUCLEOTIDE SEQUENCE [LARGE SCALE GENOMIC DNA]</scope>
</reference>
<gene>
    <name evidence="2" type="ORF">llap_3961</name>
</gene>
<sequence>MRLILQRNPSPKQGSNPVRDQRVSPLSSMAGIQGGLSVSSAFDPDPCIPEPRSRTQVLSIIVSSLGFPMPVGDAIVILGA</sequence>
<evidence type="ECO:0000313" key="2">
    <source>
        <dbReference type="EMBL" id="PKU45727.1"/>
    </source>
</evidence>
<evidence type="ECO:0000256" key="1">
    <source>
        <dbReference type="SAM" id="MobiDB-lite"/>
    </source>
</evidence>
<keyword evidence="3" id="KW-1185">Reference proteome</keyword>
<feature type="region of interest" description="Disordered" evidence="1">
    <location>
        <begin position="1"/>
        <end position="26"/>
    </location>
</feature>
<reference evidence="3" key="2">
    <citation type="submission" date="2017-12" db="EMBL/GenBank/DDBJ databases">
        <title>Genome sequence of the Bar-tailed Godwit (Limosa lapponica baueri).</title>
        <authorList>
            <person name="Lima N.C.B."/>
            <person name="Parody-Merino A.M."/>
            <person name="Battley P.F."/>
            <person name="Fidler A.E."/>
            <person name="Prosdocimi F."/>
        </authorList>
    </citation>
    <scope>NUCLEOTIDE SEQUENCE [LARGE SCALE GENOMIC DNA]</scope>
</reference>
<accession>A0A2I0UI51</accession>
<protein>
    <submittedName>
        <fullName evidence="2">Uncharacterized protein</fullName>
    </submittedName>
</protein>
<name>A0A2I0UI51_LIMLA</name>
<evidence type="ECO:0000313" key="3">
    <source>
        <dbReference type="Proteomes" id="UP000233556"/>
    </source>
</evidence>